<reference evidence="1 2" key="1">
    <citation type="submission" date="2019-04" db="EMBL/GenBank/DDBJ databases">
        <title>Complete genome sequence of Agrobacterium tumefaciens CFBP5877.</title>
        <authorList>
            <person name="Huang Y.-Y."/>
            <person name="Chiang H.-Y."/>
            <person name="Chou L."/>
            <person name="Lai E.-M."/>
            <person name="Kuo C.-H."/>
        </authorList>
    </citation>
    <scope>NUCLEOTIDE SEQUENCE [LARGE SCALE GENOMIC DNA]</scope>
    <source>
        <strain evidence="1 2">CFBP5877</strain>
    </source>
</reference>
<dbReference type="EMBL" id="CP039897">
    <property type="protein sequence ID" value="QCL78845.1"/>
    <property type="molecule type" value="Genomic_DNA"/>
</dbReference>
<name>A0AAE6EEL4_AGRTU</name>
<gene>
    <name evidence="1" type="ORF">CFBP5877_06995</name>
</gene>
<evidence type="ECO:0000313" key="2">
    <source>
        <dbReference type="Proteomes" id="UP000298579"/>
    </source>
</evidence>
<protein>
    <recommendedName>
        <fullName evidence="3">Growth inhibitor PemK</fullName>
    </recommendedName>
</protein>
<proteinExistence type="predicted"/>
<dbReference type="AlphaFoldDB" id="A0AAE6EEL4"/>
<evidence type="ECO:0008006" key="3">
    <source>
        <dbReference type="Google" id="ProtNLM"/>
    </source>
</evidence>
<sequence length="141" mass="16241">MSYPAPVPGLIVRYNYLWYKEKSEGMTVGHRDRPCAIIVYHSRSNDTIVVPITHSPPDLGEEDTSIEIPAELRLQLGLDDEANWVRVSEVNRFEWPGIHLRTLPSDPSRYDYGMIPQEFFEQIKGKLLDTMKKGRVAQAKR</sequence>
<organism evidence="1 2">
    <name type="scientific">Agrobacterium tumefaciens</name>
    <dbReference type="NCBI Taxonomy" id="358"/>
    <lineage>
        <taxon>Bacteria</taxon>
        <taxon>Pseudomonadati</taxon>
        <taxon>Pseudomonadota</taxon>
        <taxon>Alphaproteobacteria</taxon>
        <taxon>Hyphomicrobiales</taxon>
        <taxon>Rhizobiaceae</taxon>
        <taxon>Rhizobium/Agrobacterium group</taxon>
        <taxon>Agrobacterium</taxon>
        <taxon>Agrobacterium tumefaciens complex</taxon>
    </lineage>
</organism>
<evidence type="ECO:0000313" key="1">
    <source>
        <dbReference type="EMBL" id="QCL78845.1"/>
    </source>
</evidence>
<accession>A0AAE6EEL4</accession>
<dbReference type="Proteomes" id="UP000298579">
    <property type="component" value="Chromosome circular"/>
</dbReference>